<comment type="subcellular location">
    <subcellularLocation>
        <location evidence="1">Cell membrane</location>
        <topology evidence="1">Peripheral membrane protein</topology>
    </subcellularLocation>
</comment>
<dbReference type="InParanoid" id="A0A540VET0"/>
<evidence type="ECO:0000256" key="2">
    <source>
        <dbReference type="ARBA" id="ARBA00005417"/>
    </source>
</evidence>
<accession>A0A540VET0</accession>
<gene>
    <name evidence="11" type="ORF">FKZ61_12845</name>
</gene>
<keyword evidence="8" id="KW-1278">Translocase</keyword>
<dbReference type="GO" id="GO:0005524">
    <property type="term" value="F:ATP binding"/>
    <property type="evidence" value="ECO:0007669"/>
    <property type="project" value="UniProtKB-KW"/>
</dbReference>
<evidence type="ECO:0000256" key="5">
    <source>
        <dbReference type="ARBA" id="ARBA00022519"/>
    </source>
</evidence>
<comment type="similarity">
    <text evidence="2">Belongs to the ABC transporter superfamily.</text>
</comment>
<dbReference type="InterPro" id="IPR003593">
    <property type="entry name" value="AAA+_ATPase"/>
</dbReference>
<dbReference type="SUPFAM" id="SSF52540">
    <property type="entry name" value="P-loop containing nucleoside triphosphate hydrolases"/>
    <property type="match status" value="1"/>
</dbReference>
<dbReference type="AlphaFoldDB" id="A0A540VET0"/>
<dbReference type="InterPro" id="IPR027417">
    <property type="entry name" value="P-loop_NTPase"/>
</dbReference>
<dbReference type="PROSITE" id="PS50893">
    <property type="entry name" value="ABC_TRANSPORTER_2"/>
    <property type="match status" value="1"/>
</dbReference>
<evidence type="ECO:0000256" key="9">
    <source>
        <dbReference type="ARBA" id="ARBA00023136"/>
    </source>
</evidence>
<evidence type="ECO:0000313" key="12">
    <source>
        <dbReference type="Proteomes" id="UP000317371"/>
    </source>
</evidence>
<organism evidence="11 12">
    <name type="scientific">Litorilinea aerophila</name>
    <dbReference type="NCBI Taxonomy" id="1204385"/>
    <lineage>
        <taxon>Bacteria</taxon>
        <taxon>Bacillati</taxon>
        <taxon>Chloroflexota</taxon>
        <taxon>Caldilineae</taxon>
        <taxon>Caldilineales</taxon>
        <taxon>Caldilineaceae</taxon>
        <taxon>Litorilinea</taxon>
    </lineage>
</organism>
<proteinExistence type="inferred from homology"/>
<dbReference type="GO" id="GO:0015833">
    <property type="term" value="P:peptide transport"/>
    <property type="evidence" value="ECO:0007669"/>
    <property type="project" value="InterPro"/>
</dbReference>
<name>A0A540VET0_9CHLR</name>
<evidence type="ECO:0000256" key="8">
    <source>
        <dbReference type="ARBA" id="ARBA00022967"/>
    </source>
</evidence>
<dbReference type="OrthoDB" id="9802264at2"/>
<evidence type="ECO:0000256" key="1">
    <source>
        <dbReference type="ARBA" id="ARBA00004202"/>
    </source>
</evidence>
<dbReference type="InterPro" id="IPR003439">
    <property type="entry name" value="ABC_transporter-like_ATP-bd"/>
</dbReference>
<reference evidence="11 12" key="1">
    <citation type="submission" date="2019-06" db="EMBL/GenBank/DDBJ databases">
        <title>Genome sequence of Litorilinea aerophila BAA-2444.</title>
        <authorList>
            <person name="Maclea K.S."/>
            <person name="Maurais E.G."/>
            <person name="Iannazzi L.C."/>
        </authorList>
    </citation>
    <scope>NUCLEOTIDE SEQUENCE [LARGE SCALE GENOMIC DNA]</scope>
    <source>
        <strain evidence="11 12">ATCC BAA-2444</strain>
    </source>
</reference>
<keyword evidence="9" id="KW-0472">Membrane</keyword>
<evidence type="ECO:0000256" key="7">
    <source>
        <dbReference type="ARBA" id="ARBA00022840"/>
    </source>
</evidence>
<evidence type="ECO:0000256" key="3">
    <source>
        <dbReference type="ARBA" id="ARBA00022448"/>
    </source>
</evidence>
<keyword evidence="5" id="KW-0997">Cell inner membrane</keyword>
<dbReference type="PANTHER" id="PTHR43297">
    <property type="entry name" value="OLIGOPEPTIDE TRANSPORT ATP-BINDING PROTEIN APPD"/>
    <property type="match status" value="1"/>
</dbReference>
<sequence>MAPDERLLEVNNLKTYFFLDEGIVRAVDGVSFTIRPGQTLGVVGESGCGKSITGRSILRIVDRPGRIVEGQILFHRRPEPGDASQQEEVLDLVQLDENGSTMRAIRGGDISMVFQEPMTSFSPVLTIGNQIMEGILIHLPVDKKEAREIAIDMLQRCGLPRPHQVIDSYPWELSGGMRQRAMIARALVCRPSLLIADEPTTALDVTTETQILQLMQDLQEELGMAIMFITHDLGVIAEMAQEVIVMYLGQVVERASVLDLFQRPKHPYTQALLQSIPRIDRNRKKRLNAIRGMVPSPFNVPPGCPFHTRCPQAIPGICNRVTPRTVDVGDGHLVNCVLYDETIAHHERATSVE</sequence>
<dbReference type="EMBL" id="VIGC01000015">
    <property type="protein sequence ID" value="TQE95261.1"/>
    <property type="molecule type" value="Genomic_DNA"/>
</dbReference>
<evidence type="ECO:0000259" key="10">
    <source>
        <dbReference type="PROSITE" id="PS50893"/>
    </source>
</evidence>
<dbReference type="NCBIfam" id="TIGR01727">
    <property type="entry name" value="oligo_HPY"/>
    <property type="match status" value="1"/>
</dbReference>
<feature type="domain" description="ABC transporter" evidence="10">
    <location>
        <begin position="8"/>
        <end position="273"/>
    </location>
</feature>
<dbReference type="Pfam" id="PF00005">
    <property type="entry name" value="ABC_tran"/>
    <property type="match status" value="1"/>
</dbReference>
<keyword evidence="7 11" id="KW-0067">ATP-binding</keyword>
<dbReference type="Proteomes" id="UP000317371">
    <property type="component" value="Unassembled WGS sequence"/>
</dbReference>
<dbReference type="PANTHER" id="PTHR43297:SF14">
    <property type="entry name" value="ATPASE AAA-TYPE CORE DOMAIN-CONTAINING PROTEIN"/>
    <property type="match status" value="1"/>
</dbReference>
<dbReference type="FunFam" id="3.40.50.300:FF:000016">
    <property type="entry name" value="Oligopeptide ABC transporter ATP-binding component"/>
    <property type="match status" value="1"/>
</dbReference>
<evidence type="ECO:0000256" key="4">
    <source>
        <dbReference type="ARBA" id="ARBA00022475"/>
    </source>
</evidence>
<dbReference type="Gene3D" id="3.40.50.300">
    <property type="entry name" value="P-loop containing nucleotide triphosphate hydrolases"/>
    <property type="match status" value="1"/>
</dbReference>
<dbReference type="SMART" id="SM00382">
    <property type="entry name" value="AAA"/>
    <property type="match status" value="1"/>
</dbReference>
<dbReference type="InterPro" id="IPR050388">
    <property type="entry name" value="ABC_Ni/Peptide_Import"/>
</dbReference>
<comment type="caution">
    <text evidence="11">The sequence shown here is derived from an EMBL/GenBank/DDBJ whole genome shotgun (WGS) entry which is preliminary data.</text>
</comment>
<keyword evidence="3" id="KW-0813">Transport</keyword>
<dbReference type="RefSeq" id="WP_141610539.1">
    <property type="nucleotide sequence ID" value="NZ_VIGC02000015.1"/>
</dbReference>
<dbReference type="CDD" id="cd03257">
    <property type="entry name" value="ABC_NikE_OppD_transporters"/>
    <property type="match status" value="1"/>
</dbReference>
<keyword evidence="6" id="KW-0547">Nucleotide-binding</keyword>
<protein>
    <submittedName>
        <fullName evidence="11">ABC transporter ATP-binding protein</fullName>
    </submittedName>
</protein>
<dbReference type="Pfam" id="PF08352">
    <property type="entry name" value="oligo_HPY"/>
    <property type="match status" value="1"/>
</dbReference>
<evidence type="ECO:0000256" key="6">
    <source>
        <dbReference type="ARBA" id="ARBA00022741"/>
    </source>
</evidence>
<keyword evidence="12" id="KW-1185">Reference proteome</keyword>
<dbReference type="InterPro" id="IPR017871">
    <property type="entry name" value="ABC_transporter-like_CS"/>
</dbReference>
<dbReference type="GO" id="GO:0005886">
    <property type="term" value="C:plasma membrane"/>
    <property type="evidence" value="ECO:0007669"/>
    <property type="project" value="UniProtKB-SubCell"/>
</dbReference>
<dbReference type="GO" id="GO:0016887">
    <property type="term" value="F:ATP hydrolysis activity"/>
    <property type="evidence" value="ECO:0007669"/>
    <property type="project" value="InterPro"/>
</dbReference>
<dbReference type="InterPro" id="IPR013563">
    <property type="entry name" value="Oligopep_ABC_C"/>
</dbReference>
<keyword evidence="4" id="KW-1003">Cell membrane</keyword>
<evidence type="ECO:0000313" key="11">
    <source>
        <dbReference type="EMBL" id="TQE95261.1"/>
    </source>
</evidence>
<dbReference type="PROSITE" id="PS00211">
    <property type="entry name" value="ABC_TRANSPORTER_1"/>
    <property type="match status" value="1"/>
</dbReference>